<dbReference type="PANTHER" id="PTHR33923">
    <property type="entry name" value="CALMODULIN-BINDING PROTEIN-RELATED"/>
    <property type="match status" value="1"/>
</dbReference>
<feature type="compositionally biased region" description="Basic and acidic residues" evidence="1">
    <location>
        <begin position="177"/>
        <end position="191"/>
    </location>
</feature>
<dbReference type="Proteomes" id="UP000029121">
    <property type="component" value="Unassembled WGS sequence"/>
</dbReference>
<reference evidence="4" key="1">
    <citation type="journal article" date="2013" name="Nat. Genet.">
        <title>The Capsella rubella genome and the genomic consequences of rapid mating system evolution.</title>
        <authorList>
            <person name="Slotte T."/>
            <person name="Hazzouri K.M."/>
            <person name="Agren J.A."/>
            <person name="Koenig D."/>
            <person name="Maumus F."/>
            <person name="Guo Y.L."/>
            <person name="Steige K."/>
            <person name="Platts A.E."/>
            <person name="Escobar J.S."/>
            <person name="Newman L.K."/>
            <person name="Wang W."/>
            <person name="Mandakova T."/>
            <person name="Vello E."/>
            <person name="Smith L.M."/>
            <person name="Henz S.R."/>
            <person name="Steffen J."/>
            <person name="Takuno S."/>
            <person name="Brandvain Y."/>
            <person name="Coop G."/>
            <person name="Andolfatto P."/>
            <person name="Hu T.T."/>
            <person name="Blanchette M."/>
            <person name="Clark R.M."/>
            <person name="Quesneville H."/>
            <person name="Nordborg M."/>
            <person name="Gaut B.S."/>
            <person name="Lysak M.A."/>
            <person name="Jenkins J."/>
            <person name="Grimwood J."/>
            <person name="Chapman J."/>
            <person name="Prochnik S."/>
            <person name="Shu S."/>
            <person name="Rokhsar D."/>
            <person name="Schmutz J."/>
            <person name="Weigel D."/>
            <person name="Wright S.I."/>
        </authorList>
    </citation>
    <scope>NUCLEOTIDE SEQUENCE [LARGE SCALE GENOMIC DNA]</scope>
    <source>
        <strain evidence="4">cv. Monte Gargano</strain>
    </source>
</reference>
<feature type="compositionally biased region" description="Polar residues" evidence="1">
    <location>
        <begin position="117"/>
        <end position="127"/>
    </location>
</feature>
<name>R0HB90_9BRAS</name>
<dbReference type="Pfam" id="PF07839">
    <property type="entry name" value="CaM_binding"/>
    <property type="match status" value="1"/>
</dbReference>
<accession>R0HB90</accession>
<dbReference type="EMBL" id="KB870808">
    <property type="protein sequence ID" value="EOA26679.1"/>
    <property type="molecule type" value="Genomic_DNA"/>
</dbReference>
<dbReference type="STRING" id="81985.R0HB90"/>
<feature type="compositionally biased region" description="Polar residues" evidence="1">
    <location>
        <begin position="167"/>
        <end position="176"/>
    </location>
</feature>
<organism evidence="3 4">
    <name type="scientific">Capsella rubella</name>
    <dbReference type="NCBI Taxonomy" id="81985"/>
    <lineage>
        <taxon>Eukaryota</taxon>
        <taxon>Viridiplantae</taxon>
        <taxon>Streptophyta</taxon>
        <taxon>Embryophyta</taxon>
        <taxon>Tracheophyta</taxon>
        <taxon>Spermatophyta</taxon>
        <taxon>Magnoliopsida</taxon>
        <taxon>eudicotyledons</taxon>
        <taxon>Gunneridae</taxon>
        <taxon>Pentapetalae</taxon>
        <taxon>rosids</taxon>
        <taxon>malvids</taxon>
        <taxon>Brassicales</taxon>
        <taxon>Brassicaceae</taxon>
        <taxon>Camelineae</taxon>
        <taxon>Capsella</taxon>
    </lineage>
</organism>
<feature type="region of interest" description="Disordered" evidence="1">
    <location>
        <begin position="106"/>
        <end position="214"/>
    </location>
</feature>
<keyword evidence="4" id="KW-1185">Reference proteome</keyword>
<dbReference type="eggNOG" id="ENOG502R96Y">
    <property type="taxonomic scope" value="Eukaryota"/>
</dbReference>
<evidence type="ECO:0000256" key="1">
    <source>
        <dbReference type="SAM" id="MobiDB-lite"/>
    </source>
</evidence>
<evidence type="ECO:0000313" key="3">
    <source>
        <dbReference type="EMBL" id="EOA26679.1"/>
    </source>
</evidence>
<dbReference type="InterPro" id="IPR012417">
    <property type="entry name" value="CaM-bd_dom_pln"/>
</dbReference>
<evidence type="ECO:0000313" key="4">
    <source>
        <dbReference type="Proteomes" id="UP000029121"/>
    </source>
</evidence>
<feature type="domain" description="Calmodulin-binding" evidence="2">
    <location>
        <begin position="566"/>
        <end position="676"/>
    </location>
</feature>
<dbReference type="GO" id="GO:0005516">
    <property type="term" value="F:calmodulin binding"/>
    <property type="evidence" value="ECO:0007669"/>
    <property type="project" value="InterPro"/>
</dbReference>
<proteinExistence type="predicted"/>
<dbReference type="SMART" id="SM01054">
    <property type="entry name" value="CaM_binding"/>
    <property type="match status" value="1"/>
</dbReference>
<dbReference type="AlphaFoldDB" id="R0HB90"/>
<feature type="non-terminal residue" evidence="3">
    <location>
        <position position="1"/>
    </location>
</feature>
<sequence>ACPNHKSIQNLSFVLSLNQIHVKLQKGTETKPHTYLYPTTIEILPFSSPLNKPIALSSGKARTLGSGKMVQRKTCLVLESSFNSQPETRFGQEHLKNLGPEMMMMKRTKPRRKLKDNTTVSSQSGKSQELPKHDLVVKVTGGSGSPNYMKGTSSSEARKENKKRFNLSRNQKNQTGSKHDSRYGVNKERSYNKPSSRIGRGLTKPPSFKRCSQKSTCSSTLKDSKFPEYLMLNHGETYDQVNGTSVLKVCPYTYCSLNGHLHSVQYPPLKSFISSRRQSLKSQKSVKMEASKEEFVKIRIEENKEFEHGNGAAFEIDIDSQISETVSQGAPRSETDSDDYSDSAEMVMISEGDHAIELKECGLEETLVDEVVNEVQEKANRDGDACLLKESDLEETLVDNSVNEVEEKANRDGDADQSCCSDPEVISIIKNSEADNAIEETMVDESVKYLEERANIDEDENQSGCFDSDVIDMTKNSEADNRIEETLVDDSVKEIQEKEDKDEDEDEGADQFSCFISEVIDMTKNSAAGNAIEDKDDAGKDTLKDKAEDCKEESQDQTEVMLMTKENTKVPFNRTRKPCNQEESESTISWTIIKCKKPVAETEDLRAFNPREPNYLPIAVEEDPEKVDLKHQDIDERRNSEDWMLDFALQRAVSKLAPARKRKVALLVEAFETVQPTISHGREPAPVLSYGRHLQACN</sequence>
<protein>
    <recommendedName>
        <fullName evidence="2">Calmodulin-binding domain-containing protein</fullName>
    </recommendedName>
</protein>
<evidence type="ECO:0000259" key="2">
    <source>
        <dbReference type="SMART" id="SM01054"/>
    </source>
</evidence>
<dbReference type="PANTHER" id="PTHR33923:SF2">
    <property type="entry name" value="CALMODULIN-BINDING PROTEIN-RELATED"/>
    <property type="match status" value="1"/>
</dbReference>
<gene>
    <name evidence="3" type="ORF">CARUB_v10022758mg</name>
</gene>
<dbReference type="InterPro" id="IPR044681">
    <property type="entry name" value="PICBP-like"/>
</dbReference>